<evidence type="ECO:0000256" key="2">
    <source>
        <dbReference type="ARBA" id="ARBA00022763"/>
    </source>
</evidence>
<dbReference type="Gene3D" id="1.10.8.420">
    <property type="entry name" value="RecR Domain 1"/>
    <property type="match status" value="1"/>
</dbReference>
<dbReference type="Pfam" id="PF02132">
    <property type="entry name" value="RecR_ZnF"/>
    <property type="match status" value="1"/>
</dbReference>
<dbReference type="GO" id="GO:0006310">
    <property type="term" value="P:DNA recombination"/>
    <property type="evidence" value="ECO:0007669"/>
    <property type="project" value="UniProtKB-UniRule"/>
</dbReference>
<organism evidence="9 10">
    <name type="scientific">Candidatus Portnoybacteria bacterium RIFCSPLOWO2_02_FULL_39_11</name>
    <dbReference type="NCBI Taxonomy" id="1802001"/>
    <lineage>
        <taxon>Bacteria</taxon>
        <taxon>Candidatus Portnoyibacteriota</taxon>
    </lineage>
</organism>
<keyword evidence="4 7" id="KW-0862">Zinc</keyword>
<dbReference type="HAMAP" id="MF_00017">
    <property type="entry name" value="RecR"/>
    <property type="match status" value="1"/>
</dbReference>
<feature type="domain" description="Toprim" evidence="8">
    <location>
        <begin position="80"/>
        <end position="179"/>
    </location>
</feature>
<evidence type="ECO:0000256" key="1">
    <source>
        <dbReference type="ARBA" id="ARBA00022723"/>
    </source>
</evidence>
<evidence type="ECO:0000313" key="10">
    <source>
        <dbReference type="Proteomes" id="UP000177126"/>
    </source>
</evidence>
<dbReference type="InterPro" id="IPR000093">
    <property type="entry name" value="DNA_Rcmb_RecR"/>
</dbReference>
<dbReference type="EMBL" id="MHNF01000010">
    <property type="protein sequence ID" value="OGZ41636.1"/>
    <property type="molecule type" value="Genomic_DNA"/>
</dbReference>
<evidence type="ECO:0000256" key="7">
    <source>
        <dbReference type="HAMAP-Rule" id="MF_00017"/>
    </source>
</evidence>
<dbReference type="Gene3D" id="3.30.60.80">
    <property type="match status" value="1"/>
</dbReference>
<dbReference type="SUPFAM" id="SSF111304">
    <property type="entry name" value="Recombination protein RecR"/>
    <property type="match status" value="1"/>
</dbReference>
<evidence type="ECO:0000256" key="5">
    <source>
        <dbReference type="ARBA" id="ARBA00023172"/>
    </source>
</evidence>
<dbReference type="PANTHER" id="PTHR30446">
    <property type="entry name" value="RECOMBINATION PROTEIN RECR"/>
    <property type="match status" value="1"/>
</dbReference>
<evidence type="ECO:0000259" key="8">
    <source>
        <dbReference type="PROSITE" id="PS50880"/>
    </source>
</evidence>
<reference evidence="9 10" key="1">
    <citation type="journal article" date="2016" name="Nat. Commun.">
        <title>Thousands of microbial genomes shed light on interconnected biogeochemical processes in an aquifer system.</title>
        <authorList>
            <person name="Anantharaman K."/>
            <person name="Brown C.T."/>
            <person name="Hug L.A."/>
            <person name="Sharon I."/>
            <person name="Castelle C.J."/>
            <person name="Probst A.J."/>
            <person name="Thomas B.C."/>
            <person name="Singh A."/>
            <person name="Wilkins M.J."/>
            <person name="Karaoz U."/>
            <person name="Brodie E.L."/>
            <person name="Williams K.H."/>
            <person name="Hubbard S.S."/>
            <person name="Banfield J.F."/>
        </authorList>
    </citation>
    <scope>NUCLEOTIDE SEQUENCE [LARGE SCALE GENOMIC DNA]</scope>
</reference>
<keyword evidence="6 7" id="KW-0234">DNA repair</keyword>
<dbReference type="NCBIfam" id="TIGR00615">
    <property type="entry name" value="recR"/>
    <property type="match status" value="1"/>
</dbReference>
<keyword evidence="5 7" id="KW-0233">DNA recombination</keyword>
<comment type="caution">
    <text evidence="7">Lacks conserved residue(s) required for the propagation of feature annotation.</text>
</comment>
<dbReference type="Pfam" id="PF21175">
    <property type="entry name" value="RecR_C"/>
    <property type="match status" value="1"/>
</dbReference>
<comment type="similarity">
    <text evidence="7">Belongs to the RecR family.</text>
</comment>
<dbReference type="GO" id="GO:0008270">
    <property type="term" value="F:zinc ion binding"/>
    <property type="evidence" value="ECO:0007669"/>
    <property type="project" value="UniProtKB-KW"/>
</dbReference>
<comment type="caution">
    <text evidence="9">The sequence shown here is derived from an EMBL/GenBank/DDBJ whole genome shotgun (WGS) entry which is preliminary data.</text>
</comment>
<dbReference type="SMART" id="SM00493">
    <property type="entry name" value="TOPRIM"/>
    <property type="match status" value="1"/>
</dbReference>
<evidence type="ECO:0000256" key="6">
    <source>
        <dbReference type="ARBA" id="ARBA00023204"/>
    </source>
</evidence>
<dbReference type="Gene3D" id="3.40.1360.10">
    <property type="match status" value="1"/>
</dbReference>
<dbReference type="AlphaFoldDB" id="A0A1G2FU63"/>
<keyword evidence="3 7" id="KW-0863">Zinc-finger</keyword>
<dbReference type="CDD" id="cd01025">
    <property type="entry name" value="TOPRIM_recR"/>
    <property type="match status" value="1"/>
</dbReference>
<sequence length="200" mass="22471">MLPSSLKTLIDHLSRLPGLGQRSATRLTFYLISRPIDELNDLAQAIKDLPIKIKHCQRCFNLTGGEALCAICANKNRCQNIICVVEDILDIIPFERTRQFNGVYHVLGGLISPIDGLTPDKLRIKELIARIKHLLAQKIQPEIILALNPTTEGDTTSLYLEKLLKPYNIKVTKLNRGLSTGSDLEYADETTLINALKYRH</sequence>
<dbReference type="Pfam" id="PF13662">
    <property type="entry name" value="Toprim_4"/>
    <property type="match status" value="1"/>
</dbReference>
<dbReference type="InterPro" id="IPR015967">
    <property type="entry name" value="Rcmb_RecR_Znf"/>
</dbReference>
<evidence type="ECO:0000256" key="3">
    <source>
        <dbReference type="ARBA" id="ARBA00022771"/>
    </source>
</evidence>
<dbReference type="Pfam" id="PF21176">
    <property type="entry name" value="RecR_HhH"/>
    <property type="match status" value="1"/>
</dbReference>
<dbReference type="InterPro" id="IPR034137">
    <property type="entry name" value="TOPRIM_RecR"/>
</dbReference>
<dbReference type="InterPro" id="IPR006171">
    <property type="entry name" value="TOPRIM_dom"/>
</dbReference>
<dbReference type="Proteomes" id="UP000177126">
    <property type="component" value="Unassembled WGS sequence"/>
</dbReference>
<keyword evidence="2 7" id="KW-0227">DNA damage</keyword>
<protein>
    <recommendedName>
        <fullName evidence="7">Recombination protein RecR</fullName>
    </recommendedName>
</protein>
<gene>
    <name evidence="7" type="primary">recR</name>
    <name evidence="9" type="ORF">A3B04_03425</name>
</gene>
<proteinExistence type="inferred from homology"/>
<keyword evidence="1 7" id="KW-0479">Metal-binding</keyword>
<dbReference type="PROSITE" id="PS50880">
    <property type="entry name" value="TOPRIM"/>
    <property type="match status" value="1"/>
</dbReference>
<evidence type="ECO:0000256" key="4">
    <source>
        <dbReference type="ARBA" id="ARBA00022833"/>
    </source>
</evidence>
<evidence type="ECO:0000313" key="9">
    <source>
        <dbReference type="EMBL" id="OGZ41636.1"/>
    </source>
</evidence>
<dbReference type="GO" id="GO:0006281">
    <property type="term" value="P:DNA repair"/>
    <property type="evidence" value="ECO:0007669"/>
    <property type="project" value="UniProtKB-UniRule"/>
</dbReference>
<comment type="function">
    <text evidence="7">May play a role in DNA repair. It seems to be involved in an RecBC-independent recombinational process of DNA repair. It may act with RecF and RecO.</text>
</comment>
<accession>A0A1G2FU63</accession>
<dbReference type="InterPro" id="IPR023627">
    <property type="entry name" value="Rcmb_RecR"/>
</dbReference>
<dbReference type="PANTHER" id="PTHR30446:SF0">
    <property type="entry name" value="RECOMBINATION PROTEIN RECR"/>
    <property type="match status" value="1"/>
</dbReference>
<dbReference type="GO" id="GO:0003677">
    <property type="term" value="F:DNA binding"/>
    <property type="evidence" value="ECO:0007669"/>
    <property type="project" value="UniProtKB-UniRule"/>
</dbReference>
<name>A0A1G2FU63_9BACT</name>